<comment type="caution">
    <text evidence="1">The sequence shown here is derived from an EMBL/GenBank/DDBJ whole genome shotgun (WGS) entry which is preliminary data.</text>
</comment>
<keyword evidence="2" id="KW-1185">Reference proteome</keyword>
<reference evidence="1" key="1">
    <citation type="submission" date="2021-03" db="EMBL/GenBank/DDBJ databases">
        <title>Genomic Encyclopedia of Type Strains, Phase IV (KMG-IV): sequencing the most valuable type-strain genomes for metagenomic binning, comparative biology and taxonomic classification.</title>
        <authorList>
            <person name="Goeker M."/>
        </authorList>
    </citation>
    <scope>NUCLEOTIDE SEQUENCE</scope>
    <source>
        <strain evidence="1">DSM 18131</strain>
    </source>
</reference>
<accession>A0ACC5SSE1</accession>
<sequence length="442" mass="49781">MIDHDCAAVRVDTVPVNFKLIPPTALPCLTSPDRQRLPKRDRRRVARRQPSKPSSQMPPMPRVTKRVVLHFPGFEPFDAEAHRLRYQRSAQQSATAWDFRSDVGPLVRTKQAAHFDVDCAGSDWQASSRIHVFDHDVLVDALSRRSLARRLAGGFASALHVAFNGGLWGYFRHAWRFGLFALFPFLLAGLMTAAALVVAFFPHWLDLSSWNLLWSVPLAALLVRQVLLPFAAKFHTLHLFADWEMAVALARLDRPDFNRWLESCVDGAREAFSENADEYLISSHSMGSSVAAHVIGLLIERHPDILAGKRVVFATLGGAILQCALMRPAQALRARIGAIARAKEIFWFEVQCLTDVVNFYKTRTVTLAGHPQEKQPSIAYIRVKHMLSADRYRKIRRNFLRVHRQYVLGPDVRACFDFTLLTAGPLPAAAFASFSRTNMPVL</sequence>
<evidence type="ECO:0000313" key="2">
    <source>
        <dbReference type="Proteomes" id="UP000823773"/>
    </source>
</evidence>
<protein>
    <submittedName>
        <fullName evidence="1">Uncharacterized protein</fullName>
    </submittedName>
</protein>
<organism evidence="1 2">
    <name type="scientific">Ensifer adhaerens</name>
    <name type="common">Sinorhizobium morelense</name>
    <dbReference type="NCBI Taxonomy" id="106592"/>
    <lineage>
        <taxon>Bacteria</taxon>
        <taxon>Pseudomonadati</taxon>
        <taxon>Pseudomonadota</taxon>
        <taxon>Alphaproteobacteria</taxon>
        <taxon>Hyphomicrobiales</taxon>
        <taxon>Rhizobiaceae</taxon>
        <taxon>Sinorhizobium/Ensifer group</taxon>
        <taxon>Ensifer</taxon>
    </lineage>
</organism>
<name>A0ACC5SSE1_ENSAD</name>
<gene>
    <name evidence="1" type="ORF">J2Z19_001518</name>
</gene>
<dbReference type="EMBL" id="JAGGJR010000002">
    <property type="protein sequence ID" value="MBP1871806.1"/>
    <property type="molecule type" value="Genomic_DNA"/>
</dbReference>
<evidence type="ECO:0000313" key="1">
    <source>
        <dbReference type="EMBL" id="MBP1871806.1"/>
    </source>
</evidence>
<dbReference type="Proteomes" id="UP000823773">
    <property type="component" value="Unassembled WGS sequence"/>
</dbReference>
<proteinExistence type="predicted"/>